<dbReference type="PANTHER" id="PTHR34287:SF2">
    <property type="match status" value="1"/>
</dbReference>
<name>A0AB40CWD6_DIOCR</name>
<keyword evidence="1" id="KW-1185">Reference proteome</keyword>
<dbReference type="PANTHER" id="PTHR34287">
    <property type="entry name" value="OS06G0551500 PROTEIN-RELATED"/>
    <property type="match status" value="1"/>
</dbReference>
<dbReference type="AlphaFoldDB" id="A0AB40CWD6"/>
<organism evidence="1 2">
    <name type="scientific">Dioscorea cayennensis subsp. rotundata</name>
    <name type="common">White Guinea yam</name>
    <name type="synonym">Dioscorea rotundata</name>
    <dbReference type="NCBI Taxonomy" id="55577"/>
    <lineage>
        <taxon>Eukaryota</taxon>
        <taxon>Viridiplantae</taxon>
        <taxon>Streptophyta</taxon>
        <taxon>Embryophyta</taxon>
        <taxon>Tracheophyta</taxon>
        <taxon>Spermatophyta</taxon>
        <taxon>Magnoliopsida</taxon>
        <taxon>Liliopsida</taxon>
        <taxon>Dioscoreales</taxon>
        <taxon>Dioscoreaceae</taxon>
        <taxon>Dioscorea</taxon>
    </lineage>
</organism>
<evidence type="ECO:0000313" key="2">
    <source>
        <dbReference type="RefSeq" id="XP_039143717.1"/>
    </source>
</evidence>
<proteinExistence type="predicted"/>
<reference evidence="2" key="1">
    <citation type="submission" date="2025-08" db="UniProtKB">
        <authorList>
            <consortium name="RefSeq"/>
        </authorList>
    </citation>
    <scope>IDENTIFICATION</scope>
</reference>
<dbReference type="RefSeq" id="XP_039143717.1">
    <property type="nucleotide sequence ID" value="XM_039287783.1"/>
</dbReference>
<dbReference type="GeneID" id="120280829"/>
<sequence>MSIIARIYRHSRPLQSLPSLNPSPNSTKLITNLSLISFFSSFKKSSSSSFELNTMTMSTSSEDVTYSPSSQASPLTVQVVSRKVSDGLLVKFSDLSEFGFEYEKSGLWSPPVRRAAYLSPRGVICTQEQIISKLQMVDSNGSCQQSSRRGRRSFACLNVGLLKRIRFVRKKQQSFMFWCVIIF</sequence>
<accession>A0AB40CWD6</accession>
<protein>
    <submittedName>
        <fullName evidence="2">Uncharacterized protein LOC120280829 isoform X1</fullName>
    </submittedName>
</protein>
<gene>
    <name evidence="2" type="primary">LOC120280829</name>
</gene>
<evidence type="ECO:0000313" key="1">
    <source>
        <dbReference type="Proteomes" id="UP001515500"/>
    </source>
</evidence>
<dbReference type="Proteomes" id="UP001515500">
    <property type="component" value="Chromosome 17"/>
</dbReference>